<evidence type="ECO:0000256" key="4">
    <source>
        <dbReference type="SAM" id="Phobius"/>
    </source>
</evidence>
<feature type="transmembrane region" description="Helical" evidence="4">
    <location>
        <begin position="227"/>
        <end position="247"/>
    </location>
</feature>
<dbReference type="SUPFAM" id="SSF52540">
    <property type="entry name" value="P-loop containing nucleoside triphosphate hydrolases"/>
    <property type="match status" value="1"/>
</dbReference>
<keyword evidence="7" id="KW-1185">Reference proteome</keyword>
<dbReference type="PANTHER" id="PTHR10903">
    <property type="entry name" value="GTPASE, IMAP FAMILY MEMBER-RELATED"/>
    <property type="match status" value="1"/>
</dbReference>
<keyword evidence="3" id="KW-0342">GTP-binding</keyword>
<evidence type="ECO:0000259" key="5">
    <source>
        <dbReference type="PROSITE" id="PS51720"/>
    </source>
</evidence>
<gene>
    <name evidence="6" type="ORF">SKAU_G00180290</name>
</gene>
<dbReference type="CDD" id="cd01852">
    <property type="entry name" value="AIG1"/>
    <property type="match status" value="1"/>
</dbReference>
<evidence type="ECO:0000256" key="2">
    <source>
        <dbReference type="ARBA" id="ARBA00022741"/>
    </source>
</evidence>
<dbReference type="Gene3D" id="3.40.50.300">
    <property type="entry name" value="P-loop containing nucleotide triphosphate hydrolases"/>
    <property type="match status" value="1"/>
</dbReference>
<dbReference type="AlphaFoldDB" id="A0A9Q1FM60"/>
<evidence type="ECO:0000313" key="7">
    <source>
        <dbReference type="Proteomes" id="UP001152622"/>
    </source>
</evidence>
<reference evidence="6" key="1">
    <citation type="journal article" date="2023" name="Science">
        <title>Genome structures resolve the early diversification of teleost fishes.</title>
        <authorList>
            <person name="Parey E."/>
            <person name="Louis A."/>
            <person name="Montfort J."/>
            <person name="Bouchez O."/>
            <person name="Roques C."/>
            <person name="Iampietro C."/>
            <person name="Lluch J."/>
            <person name="Castinel A."/>
            <person name="Donnadieu C."/>
            <person name="Desvignes T."/>
            <person name="Floi Bucao C."/>
            <person name="Jouanno E."/>
            <person name="Wen M."/>
            <person name="Mejri S."/>
            <person name="Dirks R."/>
            <person name="Jansen H."/>
            <person name="Henkel C."/>
            <person name="Chen W.J."/>
            <person name="Zahm M."/>
            <person name="Cabau C."/>
            <person name="Klopp C."/>
            <person name="Thompson A.W."/>
            <person name="Robinson-Rechavi M."/>
            <person name="Braasch I."/>
            <person name="Lecointre G."/>
            <person name="Bobe J."/>
            <person name="Postlethwait J.H."/>
            <person name="Berthelot C."/>
            <person name="Roest Crollius H."/>
            <person name="Guiguen Y."/>
        </authorList>
    </citation>
    <scope>NUCLEOTIDE SEQUENCE</scope>
    <source>
        <strain evidence="6">WJC10195</strain>
    </source>
</reference>
<comment type="caution">
    <text evidence="6">The sequence shown here is derived from an EMBL/GenBank/DDBJ whole genome shotgun (WGS) entry which is preliminary data.</text>
</comment>
<dbReference type="InterPro" id="IPR006703">
    <property type="entry name" value="G_AIG1"/>
</dbReference>
<evidence type="ECO:0000256" key="1">
    <source>
        <dbReference type="ARBA" id="ARBA00008535"/>
    </source>
</evidence>
<comment type="similarity">
    <text evidence="1">Belongs to the TRAFAC class TrmE-Era-EngA-EngB-Septin-like GTPase superfamily. AIG1/Toc34/Toc159-like paraseptin GTPase family. IAN subfamily.</text>
</comment>
<dbReference type="PROSITE" id="PS51720">
    <property type="entry name" value="G_AIG1"/>
    <property type="match status" value="1"/>
</dbReference>
<dbReference type="FunFam" id="3.40.50.300:FF:000366">
    <property type="entry name" value="GTPase, IMAP family member 2"/>
    <property type="match status" value="1"/>
</dbReference>
<sequence>MFFSSVFPLRIVLVGKTGAGKSSSGNTILGKEAFVVDDSADAVTMSSTRDCAQIAGRHVSVIDTPGLFSTSMDVKQLKNDFEKCIRLSVPGPHVFLLVVKLGRFTQEEKSAVEWIQRHFGEEASQYTMVLFTGADQIKRRPVEEFLYRSTELQDLLNSCGRRYHVFNNEDTQNRAQVFELLKKIEKMVKDNGGQHYTNEMYQEAERRIREEEETRKSAEDWEDKKKLLAGVAIGAAGALAGGVLVWLGGGLEHARKHHCDVISLRPKSGNEGHRKMTDAPQI</sequence>
<dbReference type="InterPro" id="IPR045058">
    <property type="entry name" value="GIMA/IAN/Toc"/>
</dbReference>
<dbReference type="Proteomes" id="UP001152622">
    <property type="component" value="Chromosome 5"/>
</dbReference>
<dbReference type="Pfam" id="PF04548">
    <property type="entry name" value="AIG1"/>
    <property type="match status" value="1"/>
</dbReference>
<feature type="domain" description="AIG1-type G" evidence="5">
    <location>
        <begin position="6"/>
        <end position="205"/>
    </location>
</feature>
<dbReference type="OrthoDB" id="5985928at2759"/>
<organism evidence="6 7">
    <name type="scientific">Synaphobranchus kaupii</name>
    <name type="common">Kaup's arrowtooth eel</name>
    <dbReference type="NCBI Taxonomy" id="118154"/>
    <lineage>
        <taxon>Eukaryota</taxon>
        <taxon>Metazoa</taxon>
        <taxon>Chordata</taxon>
        <taxon>Craniata</taxon>
        <taxon>Vertebrata</taxon>
        <taxon>Euteleostomi</taxon>
        <taxon>Actinopterygii</taxon>
        <taxon>Neopterygii</taxon>
        <taxon>Teleostei</taxon>
        <taxon>Anguilliformes</taxon>
        <taxon>Synaphobranchidae</taxon>
        <taxon>Synaphobranchus</taxon>
    </lineage>
</organism>
<dbReference type="GO" id="GO:0005525">
    <property type="term" value="F:GTP binding"/>
    <property type="evidence" value="ECO:0007669"/>
    <property type="project" value="UniProtKB-KW"/>
</dbReference>
<evidence type="ECO:0000313" key="6">
    <source>
        <dbReference type="EMBL" id="KAJ8361504.1"/>
    </source>
</evidence>
<protein>
    <recommendedName>
        <fullName evidence="5">AIG1-type G domain-containing protein</fullName>
    </recommendedName>
</protein>
<keyword evidence="4" id="KW-0472">Membrane</keyword>
<accession>A0A9Q1FM60</accession>
<name>A0A9Q1FM60_SYNKA</name>
<keyword evidence="4" id="KW-0812">Transmembrane</keyword>
<dbReference type="EMBL" id="JAINUF010000005">
    <property type="protein sequence ID" value="KAJ8361504.1"/>
    <property type="molecule type" value="Genomic_DNA"/>
</dbReference>
<dbReference type="InterPro" id="IPR027417">
    <property type="entry name" value="P-loop_NTPase"/>
</dbReference>
<dbReference type="PANTHER" id="PTHR10903:SF188">
    <property type="entry name" value="GTPASE IMAP FAMILY MEMBER 2-LIKE-RELATED"/>
    <property type="match status" value="1"/>
</dbReference>
<evidence type="ECO:0000256" key="3">
    <source>
        <dbReference type="ARBA" id="ARBA00023134"/>
    </source>
</evidence>
<proteinExistence type="inferred from homology"/>
<keyword evidence="2" id="KW-0547">Nucleotide-binding</keyword>
<keyword evidence="4" id="KW-1133">Transmembrane helix</keyword>